<keyword evidence="3" id="KW-1185">Reference proteome</keyword>
<reference evidence="2 3" key="1">
    <citation type="submission" date="2019-06" db="EMBL/GenBank/DDBJ databases">
        <title>Sequencing the genomes of 1000 actinobacteria strains.</title>
        <authorList>
            <person name="Klenk H.-P."/>
        </authorList>
    </citation>
    <scope>NUCLEOTIDE SEQUENCE [LARGE SCALE GENOMIC DNA]</scope>
    <source>
        <strain evidence="2 3">DSM 43866</strain>
    </source>
</reference>
<protein>
    <submittedName>
        <fullName evidence="2">Uncharacterized protein</fullName>
    </submittedName>
</protein>
<dbReference type="EMBL" id="VIWY01000005">
    <property type="protein sequence ID" value="TWG12592.1"/>
    <property type="molecule type" value="Genomic_DNA"/>
</dbReference>
<dbReference type="Proteomes" id="UP000320239">
    <property type="component" value="Unassembled WGS sequence"/>
</dbReference>
<evidence type="ECO:0000313" key="3">
    <source>
        <dbReference type="Proteomes" id="UP000320239"/>
    </source>
</evidence>
<feature type="region of interest" description="Disordered" evidence="1">
    <location>
        <begin position="12"/>
        <end position="37"/>
    </location>
</feature>
<feature type="region of interest" description="Disordered" evidence="1">
    <location>
        <begin position="89"/>
        <end position="129"/>
    </location>
</feature>
<gene>
    <name evidence="2" type="ORF">FHX34_105459</name>
</gene>
<feature type="compositionally biased region" description="Basic residues" evidence="1">
    <location>
        <begin position="149"/>
        <end position="176"/>
    </location>
</feature>
<dbReference type="AlphaFoldDB" id="A0A561VLY9"/>
<name>A0A561VLY9_ACTTI</name>
<evidence type="ECO:0000256" key="1">
    <source>
        <dbReference type="SAM" id="MobiDB-lite"/>
    </source>
</evidence>
<accession>A0A561VLY9</accession>
<evidence type="ECO:0000313" key="2">
    <source>
        <dbReference type="EMBL" id="TWG12592.1"/>
    </source>
</evidence>
<feature type="region of interest" description="Disordered" evidence="1">
    <location>
        <begin position="190"/>
        <end position="222"/>
    </location>
</feature>
<comment type="caution">
    <text evidence="2">The sequence shown here is derived from an EMBL/GenBank/DDBJ whole genome shotgun (WGS) entry which is preliminary data.</text>
</comment>
<organism evidence="2 3">
    <name type="scientific">Actinoplanes teichomyceticus</name>
    <dbReference type="NCBI Taxonomy" id="1867"/>
    <lineage>
        <taxon>Bacteria</taxon>
        <taxon>Bacillati</taxon>
        <taxon>Actinomycetota</taxon>
        <taxon>Actinomycetes</taxon>
        <taxon>Micromonosporales</taxon>
        <taxon>Micromonosporaceae</taxon>
        <taxon>Actinoplanes</taxon>
    </lineage>
</organism>
<proteinExistence type="predicted"/>
<feature type="region of interest" description="Disordered" evidence="1">
    <location>
        <begin position="147"/>
        <end position="178"/>
    </location>
</feature>
<sequence length="271" mass="31894">MVLRRFRVGEQRRHRRRVLSGPPRRGGGSRRPPWRRRPRPCLVEQLLPVLPAPGPLGQSLGRFLLGRRLPPRDRLIEQQQRLVQHVDRGLRQHRQQDRIPAFRLPPLQRLRRQPAPHTGQEPAPFRRQHRQIQRVLVQPAQIGQLLQLRLHRGRARRRRPDSRPRQRRTPQKRIRHQQQVQLVAPLISQQVRHPGPRLLPRPRPGRGHMLQQVDHSRPDHPSRDQILAAQSEQHPRRIVLHSPARTGTRPHSFHPAALIVRHPAYAATSRR</sequence>